<reference evidence="3 4" key="1">
    <citation type="journal article" date="2018" name="Int. J. Syst. Evol. Microbiol.">
        <title>Mesosutterella multiformis gen. nov., sp. nov., a member of the family Sutterellaceae and Sutterella megalosphaeroides sp. nov., isolated from human faeces.</title>
        <authorList>
            <person name="Sakamoto M."/>
            <person name="Ikeyama N."/>
            <person name="Kunihiro T."/>
            <person name="Iino T."/>
            <person name="Yuki M."/>
            <person name="Ohkuma M."/>
        </authorList>
    </citation>
    <scope>NUCLEOTIDE SEQUENCE [LARGE SCALE GENOMIC DNA]</scope>
    <source>
        <strain evidence="3 4">4NBBH2</strain>
    </source>
</reference>
<accession>A0A388SDA3</accession>
<dbReference type="Gene3D" id="3.40.1740.10">
    <property type="entry name" value="VC0467-like"/>
    <property type="match status" value="1"/>
</dbReference>
<evidence type="ECO:0000313" key="4">
    <source>
        <dbReference type="Proteomes" id="UP000266091"/>
    </source>
</evidence>
<sequence length="190" mass="20944">MDENMELQNHLLVAMPSLRDPNFAGTVVYITGHDEKGSRGFVINRQTELMLSDVLEQSKVIAKGSPRLPDRVFIGGPVDPQRGFLLHEKAGEYAASREISPTLCVTLSADVLSRMCRGEGPKRRLFLLGLAGWLPGQLEAEIAIGSWITVPATEEILFDVPPEERYDYALSQIGISREQLEASEEQAGHA</sequence>
<protein>
    <recommendedName>
        <fullName evidence="2">UPF0301 protein MESMUL_07640</fullName>
    </recommendedName>
</protein>
<evidence type="ECO:0000313" key="3">
    <source>
        <dbReference type="EMBL" id="GBO93410.1"/>
    </source>
</evidence>
<dbReference type="Proteomes" id="UP000266091">
    <property type="component" value="Unassembled WGS sequence"/>
</dbReference>
<dbReference type="EMBL" id="BGZJ01000001">
    <property type="protein sequence ID" value="GBO93410.1"/>
    <property type="molecule type" value="Genomic_DNA"/>
</dbReference>
<dbReference type="OrthoDB" id="9807486at2"/>
<comment type="caution">
    <text evidence="3">The sequence shown here is derived from an EMBL/GenBank/DDBJ whole genome shotgun (WGS) entry which is preliminary data.</text>
</comment>
<proteinExistence type="inferred from homology"/>
<organism evidence="3 4">
    <name type="scientific">Mesosutterella multiformis</name>
    <dbReference type="NCBI Taxonomy" id="2259133"/>
    <lineage>
        <taxon>Bacteria</taxon>
        <taxon>Pseudomonadati</taxon>
        <taxon>Pseudomonadota</taxon>
        <taxon>Betaproteobacteria</taxon>
        <taxon>Burkholderiales</taxon>
        <taxon>Sutterellaceae</taxon>
        <taxon>Mesosutterella</taxon>
    </lineage>
</organism>
<accession>A0A401LJY8</accession>
<comment type="similarity">
    <text evidence="1 2">Belongs to the UPF0301 (AlgH) family.</text>
</comment>
<keyword evidence="4" id="KW-1185">Reference proteome</keyword>
<dbReference type="GO" id="GO:0005829">
    <property type="term" value="C:cytosol"/>
    <property type="evidence" value="ECO:0007669"/>
    <property type="project" value="TreeGrafter"/>
</dbReference>
<dbReference type="HAMAP" id="MF_00758">
    <property type="entry name" value="UPF0301"/>
    <property type="match status" value="1"/>
</dbReference>
<dbReference type="AlphaFoldDB" id="A0A388SDA3"/>
<dbReference type="InterPro" id="IPR003774">
    <property type="entry name" value="AlgH-like"/>
</dbReference>
<dbReference type="PANTHER" id="PTHR30327:SF1">
    <property type="entry name" value="UPF0301 PROTEIN YQGE"/>
    <property type="match status" value="1"/>
</dbReference>
<evidence type="ECO:0000256" key="2">
    <source>
        <dbReference type="HAMAP-Rule" id="MF_00758"/>
    </source>
</evidence>
<dbReference type="Pfam" id="PF02622">
    <property type="entry name" value="DUF179"/>
    <property type="match status" value="1"/>
</dbReference>
<name>A0A388SDA3_9BURK</name>
<dbReference type="SUPFAM" id="SSF143456">
    <property type="entry name" value="VC0467-like"/>
    <property type="match status" value="1"/>
</dbReference>
<evidence type="ECO:0000256" key="1">
    <source>
        <dbReference type="ARBA" id="ARBA00009600"/>
    </source>
</evidence>
<gene>
    <name evidence="3" type="ORF">MESMUL_07640</name>
</gene>
<dbReference type="PANTHER" id="PTHR30327">
    <property type="entry name" value="UNCHARACTERIZED PROTEIN YQGE"/>
    <property type="match status" value="1"/>
</dbReference>